<evidence type="ECO:0000313" key="2">
    <source>
        <dbReference type="Proteomes" id="UP001162483"/>
    </source>
</evidence>
<accession>A0ABN9FII4</accession>
<name>A0ABN9FII4_9NEOB</name>
<feature type="non-terminal residue" evidence="1">
    <location>
        <position position="1"/>
    </location>
</feature>
<gene>
    <name evidence="1" type="ORF">SPARVUS_LOCUS12110712</name>
</gene>
<organism evidence="1 2">
    <name type="scientific">Staurois parvus</name>
    <dbReference type="NCBI Taxonomy" id="386267"/>
    <lineage>
        <taxon>Eukaryota</taxon>
        <taxon>Metazoa</taxon>
        <taxon>Chordata</taxon>
        <taxon>Craniata</taxon>
        <taxon>Vertebrata</taxon>
        <taxon>Euteleostomi</taxon>
        <taxon>Amphibia</taxon>
        <taxon>Batrachia</taxon>
        <taxon>Anura</taxon>
        <taxon>Neobatrachia</taxon>
        <taxon>Ranoidea</taxon>
        <taxon>Ranidae</taxon>
        <taxon>Staurois</taxon>
    </lineage>
</organism>
<keyword evidence="2" id="KW-1185">Reference proteome</keyword>
<proteinExistence type="predicted"/>
<reference evidence="1" key="1">
    <citation type="submission" date="2023-05" db="EMBL/GenBank/DDBJ databases">
        <authorList>
            <person name="Stuckert A."/>
        </authorList>
    </citation>
    <scope>NUCLEOTIDE SEQUENCE</scope>
</reference>
<dbReference type="EMBL" id="CATNWA010016950">
    <property type="protein sequence ID" value="CAI9596717.1"/>
    <property type="molecule type" value="Genomic_DNA"/>
</dbReference>
<sequence length="76" mass="8443">PLAARHVNHWVPARDSQPALGNHRPKLTGGRPVCKQHRSLLCQHGHVVLYFSAQQTACLPSKTAQRTHSKTHTAYS</sequence>
<dbReference type="Proteomes" id="UP001162483">
    <property type="component" value="Unassembled WGS sequence"/>
</dbReference>
<protein>
    <submittedName>
        <fullName evidence="1">Uncharacterized protein</fullName>
    </submittedName>
</protein>
<comment type="caution">
    <text evidence="1">The sequence shown here is derived from an EMBL/GenBank/DDBJ whole genome shotgun (WGS) entry which is preliminary data.</text>
</comment>
<evidence type="ECO:0000313" key="1">
    <source>
        <dbReference type="EMBL" id="CAI9596717.1"/>
    </source>
</evidence>